<comment type="caution">
    <text evidence="8">The sequence shown here is derived from an EMBL/GenBank/DDBJ whole genome shotgun (WGS) entry which is preliminary data.</text>
</comment>
<dbReference type="InterPro" id="IPR014284">
    <property type="entry name" value="RNA_pol_sigma-70_dom"/>
</dbReference>
<dbReference type="InterPro" id="IPR013325">
    <property type="entry name" value="RNA_pol_sigma_r2"/>
</dbReference>
<dbReference type="Pfam" id="PF08281">
    <property type="entry name" value="Sigma70_r4_2"/>
    <property type="match status" value="1"/>
</dbReference>
<feature type="domain" description="RNA polymerase sigma-70 region 2" evidence="6">
    <location>
        <begin position="17"/>
        <end position="84"/>
    </location>
</feature>
<name>A0A2W2G2X8_9ACTN</name>
<evidence type="ECO:0000259" key="6">
    <source>
        <dbReference type="Pfam" id="PF04542"/>
    </source>
</evidence>
<proteinExistence type="inferred from homology"/>
<reference evidence="8 9" key="1">
    <citation type="submission" date="2018-01" db="EMBL/GenBank/DDBJ databases">
        <title>Draft genome sequence of Jishengella sp. NA12.</title>
        <authorList>
            <person name="Sahin N."/>
            <person name="Ay H."/>
            <person name="Saygin H."/>
        </authorList>
    </citation>
    <scope>NUCLEOTIDE SEQUENCE [LARGE SCALE GENOMIC DNA]</scope>
    <source>
        <strain evidence="8 9">NA12</strain>
    </source>
</reference>
<dbReference type="AlphaFoldDB" id="A0A2W2G2X8"/>
<feature type="region of interest" description="Disordered" evidence="5">
    <location>
        <begin position="168"/>
        <end position="187"/>
    </location>
</feature>
<evidence type="ECO:0000256" key="5">
    <source>
        <dbReference type="SAM" id="MobiDB-lite"/>
    </source>
</evidence>
<evidence type="ECO:0000313" key="9">
    <source>
        <dbReference type="Proteomes" id="UP000248924"/>
    </source>
</evidence>
<dbReference type="Gene3D" id="1.10.1740.10">
    <property type="match status" value="1"/>
</dbReference>
<feature type="domain" description="RNA polymerase sigma factor 70 region 4 type 2" evidence="7">
    <location>
        <begin position="119"/>
        <end position="164"/>
    </location>
</feature>
<evidence type="ECO:0000256" key="3">
    <source>
        <dbReference type="ARBA" id="ARBA00023082"/>
    </source>
</evidence>
<evidence type="ECO:0000256" key="1">
    <source>
        <dbReference type="ARBA" id="ARBA00010641"/>
    </source>
</evidence>
<dbReference type="Proteomes" id="UP000248924">
    <property type="component" value="Unassembled WGS sequence"/>
</dbReference>
<dbReference type="Gene3D" id="1.10.10.10">
    <property type="entry name" value="Winged helix-like DNA-binding domain superfamily/Winged helix DNA-binding domain"/>
    <property type="match status" value="1"/>
</dbReference>
<dbReference type="GO" id="GO:0016987">
    <property type="term" value="F:sigma factor activity"/>
    <property type="evidence" value="ECO:0007669"/>
    <property type="project" value="UniProtKB-KW"/>
</dbReference>
<dbReference type="GO" id="GO:0006352">
    <property type="term" value="P:DNA-templated transcription initiation"/>
    <property type="evidence" value="ECO:0007669"/>
    <property type="project" value="InterPro"/>
</dbReference>
<dbReference type="InterPro" id="IPR013324">
    <property type="entry name" value="RNA_pol_sigma_r3/r4-like"/>
</dbReference>
<dbReference type="InterPro" id="IPR013249">
    <property type="entry name" value="RNA_pol_sigma70_r4_t2"/>
</dbReference>
<evidence type="ECO:0000256" key="2">
    <source>
        <dbReference type="ARBA" id="ARBA00023015"/>
    </source>
</evidence>
<dbReference type="PANTHER" id="PTHR43133">
    <property type="entry name" value="RNA POLYMERASE ECF-TYPE SIGMA FACTO"/>
    <property type="match status" value="1"/>
</dbReference>
<protein>
    <submittedName>
        <fullName evidence="8">RNA polymerase subunit sigma-70</fullName>
    </submittedName>
</protein>
<dbReference type="InterPro" id="IPR036388">
    <property type="entry name" value="WH-like_DNA-bd_sf"/>
</dbReference>
<evidence type="ECO:0000256" key="4">
    <source>
        <dbReference type="ARBA" id="ARBA00023163"/>
    </source>
</evidence>
<keyword evidence="9" id="KW-1185">Reference proteome</keyword>
<comment type="similarity">
    <text evidence="1">Belongs to the sigma-70 factor family. ECF subfamily.</text>
</comment>
<dbReference type="Pfam" id="PF04542">
    <property type="entry name" value="Sigma70_r2"/>
    <property type="match status" value="1"/>
</dbReference>
<dbReference type="SUPFAM" id="SSF88946">
    <property type="entry name" value="Sigma2 domain of RNA polymerase sigma factors"/>
    <property type="match status" value="1"/>
</dbReference>
<gene>
    <name evidence="8" type="ORF">C1I95_07890</name>
</gene>
<dbReference type="InterPro" id="IPR007627">
    <property type="entry name" value="RNA_pol_sigma70_r2"/>
</dbReference>
<keyword evidence="3" id="KW-0731">Sigma factor</keyword>
<dbReference type="OrthoDB" id="3747638at2"/>
<sequence>MSEQRHVPEREARFTRLYEATYADLLRFIQRRVHPTHAEDVAADAFLVAWRRLEDLPEQTGDARAWLYGIARGVILNTVRGADRQRALRVRLAAAPAAAANDLDTEVIAHQLDLARGWQRLSDVHQEALALSVFEGLTAPQAARVLNISPVAFRLRLSKARRALKLHAGNLPPSNTAPASLPEGITS</sequence>
<dbReference type="PANTHER" id="PTHR43133:SF25">
    <property type="entry name" value="RNA POLYMERASE SIGMA FACTOR RFAY-RELATED"/>
    <property type="match status" value="1"/>
</dbReference>
<evidence type="ECO:0000259" key="7">
    <source>
        <dbReference type="Pfam" id="PF08281"/>
    </source>
</evidence>
<accession>A0A2W2G2X8</accession>
<keyword evidence="2" id="KW-0805">Transcription regulation</keyword>
<evidence type="ECO:0000313" key="8">
    <source>
        <dbReference type="EMBL" id="PZG21274.1"/>
    </source>
</evidence>
<dbReference type="NCBIfam" id="TIGR02937">
    <property type="entry name" value="sigma70-ECF"/>
    <property type="match status" value="1"/>
</dbReference>
<dbReference type="EMBL" id="POTY01000032">
    <property type="protein sequence ID" value="PZG21274.1"/>
    <property type="molecule type" value="Genomic_DNA"/>
</dbReference>
<organism evidence="8 9">
    <name type="scientific">Micromonospora craterilacus</name>
    <dbReference type="NCBI Taxonomy" id="1655439"/>
    <lineage>
        <taxon>Bacteria</taxon>
        <taxon>Bacillati</taxon>
        <taxon>Actinomycetota</taxon>
        <taxon>Actinomycetes</taxon>
        <taxon>Micromonosporales</taxon>
        <taxon>Micromonosporaceae</taxon>
        <taxon>Micromonospora</taxon>
    </lineage>
</organism>
<keyword evidence="4" id="KW-0804">Transcription</keyword>
<dbReference type="InterPro" id="IPR039425">
    <property type="entry name" value="RNA_pol_sigma-70-like"/>
</dbReference>
<dbReference type="SUPFAM" id="SSF88659">
    <property type="entry name" value="Sigma3 and sigma4 domains of RNA polymerase sigma factors"/>
    <property type="match status" value="1"/>
</dbReference>
<dbReference type="GO" id="GO:0003677">
    <property type="term" value="F:DNA binding"/>
    <property type="evidence" value="ECO:0007669"/>
    <property type="project" value="InterPro"/>
</dbReference>